<evidence type="ECO:0008006" key="3">
    <source>
        <dbReference type="Google" id="ProtNLM"/>
    </source>
</evidence>
<accession>A6UKM6</accession>
<organism evidence="1 2">
    <name type="scientific">Sinorhizobium medicae (strain WSM419)</name>
    <name type="common">Ensifer medicae</name>
    <dbReference type="NCBI Taxonomy" id="366394"/>
    <lineage>
        <taxon>Bacteria</taxon>
        <taxon>Pseudomonadati</taxon>
        <taxon>Pseudomonadota</taxon>
        <taxon>Alphaproteobacteria</taxon>
        <taxon>Hyphomicrobiales</taxon>
        <taxon>Rhizobiaceae</taxon>
        <taxon>Sinorhizobium/Ensifer group</taxon>
        <taxon>Sinorhizobium</taxon>
    </lineage>
</organism>
<geneLocation type="plasmid" evidence="1 2">
    <name>pSMED02</name>
</geneLocation>
<dbReference type="KEGG" id="smd:Smed_5444"/>
<dbReference type="Proteomes" id="UP000001108">
    <property type="component" value="Plasmid pSMED02"/>
</dbReference>
<dbReference type="AlphaFoldDB" id="A6UKM6"/>
<name>A6UKM6_SINMW</name>
<evidence type="ECO:0000313" key="2">
    <source>
        <dbReference type="Proteomes" id="UP000001108"/>
    </source>
</evidence>
<keyword evidence="1" id="KW-0614">Plasmid</keyword>
<reference evidence="2" key="1">
    <citation type="submission" date="2007-06" db="EMBL/GenBank/DDBJ databases">
        <title>Complete sequence of Sinorhizobium medicae WSM419 plasmid pSMED02.</title>
        <authorList>
            <consortium name="US DOE Joint Genome Institute"/>
            <person name="Copeland A."/>
            <person name="Lucas S."/>
            <person name="Lapidus A."/>
            <person name="Barry K."/>
            <person name="Glavina del Rio T."/>
            <person name="Dalin E."/>
            <person name="Tice H."/>
            <person name="Pitluck S."/>
            <person name="Chain P."/>
            <person name="Malfatti S."/>
            <person name="Shin M."/>
            <person name="Vergez L."/>
            <person name="Schmutz J."/>
            <person name="Larimer F."/>
            <person name="Land M."/>
            <person name="Hauser L."/>
            <person name="Kyrpides N."/>
            <person name="Mikhailova N."/>
            <person name="Reeve W.G."/>
            <person name="Richardson P."/>
        </authorList>
    </citation>
    <scope>NUCLEOTIDE SEQUENCE [LARGE SCALE GENOMIC DNA]</scope>
    <source>
        <strain evidence="2">WSM419</strain>
        <plasmid evidence="2">Plasmid pSMED02</plasmid>
    </source>
</reference>
<proteinExistence type="predicted"/>
<sequence length="321" mass="35991">MEFPRKSVQEVEIDHLLAEEFACDQLFAQRFLVGCGLGSMDFATTTVIVEPSLGGEGFGDLLIQGEVGANRVALLIEDKISAAPGVRQAKRYHAYAERLRAQGWDAVWTILVAPAGYTGERKSYDASIDLELVETLIVSKNTRRQDYRRSIIHRAIRKRTETGVKIPDEALHRMKSEYLEFAATWCVTKGLAFNFPFLRASYYDGDSWVEPIRHARLPAHVTLRHRLWTSVKEPGGQVDIIASPADERERARFVENAPEGAIVSPFSRGRGVQVSLRLPEMRQASGFNRETTSAAFSAMSELVDWYLHNGHDGRLPEGSSR</sequence>
<dbReference type="HOGENOM" id="CLU_865722_0_0_5"/>
<gene>
    <name evidence="1" type="ordered locus">Smed_5444</name>
</gene>
<dbReference type="EMBL" id="CP000740">
    <property type="protein sequence ID" value="ABR64206.1"/>
    <property type="molecule type" value="Genomic_DNA"/>
</dbReference>
<reference evidence="1 2" key="2">
    <citation type="journal article" date="2010" name="Stand. Genomic Sci.">
        <title>Complete genome sequence of the Medicago microsymbiont Ensifer (Sinorhizobium) medicae strain WSM419.</title>
        <authorList>
            <person name="Reeve W."/>
            <person name="Chain P."/>
            <person name="O'Hara G."/>
            <person name="Ardley J."/>
            <person name="Nandesena K."/>
            <person name="Brau L."/>
            <person name="Tiwari R."/>
            <person name="Malfatti S."/>
            <person name="Kiss H."/>
            <person name="Lapidus A."/>
            <person name="Copeland A."/>
            <person name="Nolan M."/>
            <person name="Land M."/>
            <person name="Hauser L."/>
            <person name="Chang Y.J."/>
            <person name="Ivanova N."/>
            <person name="Mavromatis K."/>
            <person name="Markowitz V."/>
            <person name="Kyrpides N."/>
            <person name="Gollagher M."/>
            <person name="Yates R."/>
            <person name="Dilworth M."/>
            <person name="Howieson J."/>
        </authorList>
    </citation>
    <scope>NUCLEOTIDE SEQUENCE [LARGE SCALE GENOMIC DNA]</scope>
    <source>
        <strain evidence="1 2">WSM419</strain>
        <plasmid evidence="2">Plasmid pSMED02</plasmid>
    </source>
</reference>
<dbReference type="OrthoDB" id="8450152at2"/>
<evidence type="ECO:0000313" key="1">
    <source>
        <dbReference type="EMBL" id="ABR64206.1"/>
    </source>
</evidence>
<protein>
    <recommendedName>
        <fullName evidence="3">PD-(D/E)XK nuclease superfamily protein</fullName>
    </recommendedName>
</protein>
<dbReference type="eggNOG" id="ENOG5031B6E">
    <property type="taxonomic scope" value="Bacteria"/>
</dbReference>